<evidence type="ECO:0000256" key="1">
    <source>
        <dbReference type="SAM" id="Phobius"/>
    </source>
</evidence>
<dbReference type="PANTHER" id="PTHR30336:SF4">
    <property type="entry name" value="ENVELOPE BIOGENESIS FACTOR ELYC"/>
    <property type="match status" value="1"/>
</dbReference>
<keyword evidence="1" id="KW-0812">Transmembrane</keyword>
<evidence type="ECO:0000313" key="3">
    <source>
        <dbReference type="EMBL" id="SVE36728.1"/>
    </source>
</evidence>
<dbReference type="CDD" id="cd06259">
    <property type="entry name" value="YdcF-like"/>
    <property type="match status" value="1"/>
</dbReference>
<proteinExistence type="predicted"/>
<dbReference type="AlphaFoldDB" id="A0A383CYL6"/>
<keyword evidence="1" id="KW-0472">Membrane</keyword>
<dbReference type="GO" id="GO:0000270">
    <property type="term" value="P:peptidoglycan metabolic process"/>
    <property type="evidence" value="ECO:0007669"/>
    <property type="project" value="TreeGrafter"/>
</dbReference>
<gene>
    <name evidence="3" type="ORF">METZ01_LOCUS489582</name>
</gene>
<dbReference type="EMBL" id="UINC01212414">
    <property type="protein sequence ID" value="SVE36728.1"/>
    <property type="molecule type" value="Genomic_DNA"/>
</dbReference>
<dbReference type="Gene3D" id="3.40.50.620">
    <property type="entry name" value="HUPs"/>
    <property type="match status" value="1"/>
</dbReference>
<sequence>PLFFLVAVGLVFWNRRRLSFALISGATVLMIGFSMPIVAEFLAQPLVLNRAPMENLSSSRNVAILVPTAGMFRDSNGKWWSNNTGIERAATGQRWSQDLELPLILSGGSPNGETRSEAEVLASQLGLVGPDIILETEARNSYETAVRTARITQMLGGDHILLVTSSVHMARMAASLRRQGLVVFAVPVRPWDGKPKLEWISDFLPSTGGLGRSRAAVHEYIAILFYMIHGRIRAFDLV</sequence>
<dbReference type="InterPro" id="IPR014729">
    <property type="entry name" value="Rossmann-like_a/b/a_fold"/>
</dbReference>
<accession>A0A383CYL6</accession>
<dbReference type="GO" id="GO:0005886">
    <property type="term" value="C:plasma membrane"/>
    <property type="evidence" value="ECO:0007669"/>
    <property type="project" value="TreeGrafter"/>
</dbReference>
<name>A0A383CYL6_9ZZZZ</name>
<feature type="non-terminal residue" evidence="3">
    <location>
        <position position="238"/>
    </location>
</feature>
<feature type="non-terminal residue" evidence="3">
    <location>
        <position position="1"/>
    </location>
</feature>
<keyword evidence="1" id="KW-1133">Transmembrane helix</keyword>
<organism evidence="3">
    <name type="scientific">marine metagenome</name>
    <dbReference type="NCBI Taxonomy" id="408172"/>
    <lineage>
        <taxon>unclassified sequences</taxon>
        <taxon>metagenomes</taxon>
        <taxon>ecological metagenomes</taxon>
    </lineage>
</organism>
<dbReference type="GO" id="GO:0043164">
    <property type="term" value="P:Gram-negative-bacterium-type cell wall biogenesis"/>
    <property type="evidence" value="ECO:0007669"/>
    <property type="project" value="TreeGrafter"/>
</dbReference>
<feature type="transmembrane region" description="Helical" evidence="1">
    <location>
        <begin position="20"/>
        <end position="43"/>
    </location>
</feature>
<feature type="domain" description="DUF218" evidence="2">
    <location>
        <begin position="86"/>
        <end position="222"/>
    </location>
</feature>
<reference evidence="3" key="1">
    <citation type="submission" date="2018-05" db="EMBL/GenBank/DDBJ databases">
        <authorList>
            <person name="Lanie J.A."/>
            <person name="Ng W.-L."/>
            <person name="Kazmierczak K.M."/>
            <person name="Andrzejewski T.M."/>
            <person name="Davidsen T.M."/>
            <person name="Wayne K.J."/>
            <person name="Tettelin H."/>
            <person name="Glass J.I."/>
            <person name="Rusch D."/>
            <person name="Podicherti R."/>
            <person name="Tsui H.-C.T."/>
            <person name="Winkler M.E."/>
        </authorList>
    </citation>
    <scope>NUCLEOTIDE SEQUENCE</scope>
</reference>
<dbReference type="InterPro" id="IPR051599">
    <property type="entry name" value="Cell_Envelope_Assoc"/>
</dbReference>
<evidence type="ECO:0000259" key="2">
    <source>
        <dbReference type="Pfam" id="PF02698"/>
    </source>
</evidence>
<protein>
    <recommendedName>
        <fullName evidence="2">DUF218 domain-containing protein</fullName>
    </recommendedName>
</protein>
<dbReference type="InterPro" id="IPR003848">
    <property type="entry name" value="DUF218"/>
</dbReference>
<dbReference type="PANTHER" id="PTHR30336">
    <property type="entry name" value="INNER MEMBRANE PROTEIN, PROBABLE PERMEASE"/>
    <property type="match status" value="1"/>
</dbReference>
<dbReference type="Pfam" id="PF02698">
    <property type="entry name" value="DUF218"/>
    <property type="match status" value="1"/>
</dbReference>